<reference evidence="2 3" key="1">
    <citation type="submission" date="2020-11" db="EMBL/GenBank/DDBJ databases">
        <title>Hymenobacter sp.</title>
        <authorList>
            <person name="Kim M.K."/>
        </authorList>
    </citation>
    <scope>NUCLEOTIDE SEQUENCE [LARGE SCALE GENOMIC DNA]</scope>
    <source>
        <strain evidence="2 3">BT594</strain>
    </source>
</reference>
<sequence>MTFWIDAQLSPALAAWLRWKFAVDAWPLRELGLRDADDDVIFKAAKAASVTIITKDADFRYLLEQQGPPPQILWLTCGNTSNERLQEVLLKTFSTALEWLRRGEPLVEIKDA</sequence>
<accession>A0ABS0KZT1</accession>
<keyword evidence="3" id="KW-1185">Reference proteome</keyword>
<name>A0ABS0KZT1_9BACT</name>
<feature type="domain" description="DUF5615" evidence="1">
    <location>
        <begin position="1"/>
        <end position="96"/>
    </location>
</feature>
<dbReference type="RefSeq" id="WP_196954390.1">
    <property type="nucleotide sequence ID" value="NZ_JADWYK010000003.1"/>
</dbReference>
<dbReference type="EMBL" id="JADWYK010000003">
    <property type="protein sequence ID" value="MBG8553376.1"/>
    <property type="molecule type" value="Genomic_DNA"/>
</dbReference>
<evidence type="ECO:0000313" key="2">
    <source>
        <dbReference type="EMBL" id="MBG8553376.1"/>
    </source>
</evidence>
<evidence type="ECO:0000313" key="3">
    <source>
        <dbReference type="Proteomes" id="UP000601099"/>
    </source>
</evidence>
<protein>
    <submittedName>
        <fullName evidence="2">DUF5615 family PIN-like protein</fullName>
    </submittedName>
</protein>
<dbReference type="InterPro" id="IPR041049">
    <property type="entry name" value="DUF5615"/>
</dbReference>
<dbReference type="Proteomes" id="UP000601099">
    <property type="component" value="Unassembled WGS sequence"/>
</dbReference>
<dbReference type="Pfam" id="PF18480">
    <property type="entry name" value="DUF5615"/>
    <property type="match status" value="1"/>
</dbReference>
<proteinExistence type="predicted"/>
<comment type="caution">
    <text evidence="2">The sequence shown here is derived from an EMBL/GenBank/DDBJ whole genome shotgun (WGS) entry which is preliminary data.</text>
</comment>
<evidence type="ECO:0000259" key="1">
    <source>
        <dbReference type="Pfam" id="PF18480"/>
    </source>
</evidence>
<organism evidence="2 3">
    <name type="scientific">Hymenobacter guriensis</name>
    <dbReference type="NCBI Taxonomy" id="2793065"/>
    <lineage>
        <taxon>Bacteria</taxon>
        <taxon>Pseudomonadati</taxon>
        <taxon>Bacteroidota</taxon>
        <taxon>Cytophagia</taxon>
        <taxon>Cytophagales</taxon>
        <taxon>Hymenobacteraceae</taxon>
        <taxon>Hymenobacter</taxon>
    </lineage>
</organism>
<gene>
    <name evidence="2" type="ORF">I5L79_07455</name>
</gene>